<name>A0A1R3HCK1_COCAP</name>
<organism evidence="2 3">
    <name type="scientific">Corchorus capsularis</name>
    <name type="common">Jute</name>
    <dbReference type="NCBI Taxonomy" id="210143"/>
    <lineage>
        <taxon>Eukaryota</taxon>
        <taxon>Viridiplantae</taxon>
        <taxon>Streptophyta</taxon>
        <taxon>Embryophyta</taxon>
        <taxon>Tracheophyta</taxon>
        <taxon>Spermatophyta</taxon>
        <taxon>Magnoliopsida</taxon>
        <taxon>eudicotyledons</taxon>
        <taxon>Gunneridae</taxon>
        <taxon>Pentapetalae</taxon>
        <taxon>rosids</taxon>
        <taxon>malvids</taxon>
        <taxon>Malvales</taxon>
        <taxon>Malvaceae</taxon>
        <taxon>Grewioideae</taxon>
        <taxon>Apeibeae</taxon>
        <taxon>Corchorus</taxon>
    </lineage>
</organism>
<evidence type="ECO:0000256" key="1">
    <source>
        <dbReference type="SAM" id="MobiDB-lite"/>
    </source>
</evidence>
<sequence>MADDPGSEEQLPGGEIMAHAVS</sequence>
<keyword evidence="3" id="KW-1185">Reference proteome</keyword>
<dbReference type="Gramene" id="OMO68045">
    <property type="protein sequence ID" value="OMO68045"/>
    <property type="gene ID" value="CCACVL1_20110"/>
</dbReference>
<comment type="caution">
    <text evidence="2">The sequence shown here is derived from an EMBL/GenBank/DDBJ whole genome shotgun (WGS) entry which is preliminary data.</text>
</comment>
<dbReference type="AlphaFoldDB" id="A0A1R3HCK1"/>
<evidence type="ECO:0000313" key="3">
    <source>
        <dbReference type="Proteomes" id="UP000188268"/>
    </source>
</evidence>
<feature type="region of interest" description="Disordered" evidence="1">
    <location>
        <begin position="1"/>
        <end position="22"/>
    </location>
</feature>
<gene>
    <name evidence="2" type="ORF">CCACVL1_20110</name>
</gene>
<dbReference type="EMBL" id="AWWV01012278">
    <property type="protein sequence ID" value="OMO68045.1"/>
    <property type="molecule type" value="Genomic_DNA"/>
</dbReference>
<protein>
    <submittedName>
        <fullName evidence="2">Uncharacterized protein</fullName>
    </submittedName>
</protein>
<dbReference type="Proteomes" id="UP000188268">
    <property type="component" value="Unassembled WGS sequence"/>
</dbReference>
<reference evidence="2 3" key="1">
    <citation type="submission" date="2013-09" db="EMBL/GenBank/DDBJ databases">
        <title>Corchorus capsularis genome sequencing.</title>
        <authorList>
            <person name="Alam M."/>
            <person name="Haque M.S."/>
            <person name="Islam M.S."/>
            <person name="Emdad E.M."/>
            <person name="Islam M.M."/>
            <person name="Ahmed B."/>
            <person name="Halim A."/>
            <person name="Hossen Q.M.M."/>
            <person name="Hossain M.Z."/>
            <person name="Ahmed R."/>
            <person name="Khan M.M."/>
            <person name="Islam R."/>
            <person name="Rashid M.M."/>
            <person name="Khan S.A."/>
            <person name="Rahman M.S."/>
            <person name="Alam M."/>
        </authorList>
    </citation>
    <scope>NUCLEOTIDE SEQUENCE [LARGE SCALE GENOMIC DNA]</scope>
    <source>
        <strain evidence="3">cv. CVL-1</strain>
        <tissue evidence="2">Whole seedling</tissue>
    </source>
</reference>
<proteinExistence type="predicted"/>
<evidence type="ECO:0000313" key="2">
    <source>
        <dbReference type="EMBL" id="OMO68045.1"/>
    </source>
</evidence>
<accession>A0A1R3HCK1</accession>